<dbReference type="GO" id="GO:0004427">
    <property type="term" value="F:inorganic diphosphate phosphatase activity"/>
    <property type="evidence" value="ECO:0007669"/>
    <property type="project" value="InterPro"/>
</dbReference>
<evidence type="ECO:0000313" key="11">
    <source>
        <dbReference type="EMBL" id="GMH10985.1"/>
    </source>
</evidence>
<dbReference type="EC" id="7.1.3.1" evidence="2"/>
<dbReference type="GO" id="GO:0009678">
    <property type="term" value="F:diphosphate hydrolysis-driven proton transmembrane transporter activity"/>
    <property type="evidence" value="ECO:0007669"/>
    <property type="project" value="UniProtKB-EC"/>
</dbReference>
<keyword evidence="7 10" id="KW-1133">Transmembrane helix</keyword>
<keyword evidence="3" id="KW-0813">Transport</keyword>
<evidence type="ECO:0000256" key="1">
    <source>
        <dbReference type="ARBA" id="ARBA00004127"/>
    </source>
</evidence>
<feature type="transmembrane region" description="Helical" evidence="10">
    <location>
        <begin position="23"/>
        <end position="47"/>
    </location>
</feature>
<dbReference type="Proteomes" id="UP001279734">
    <property type="component" value="Unassembled WGS sequence"/>
</dbReference>
<evidence type="ECO:0000256" key="2">
    <source>
        <dbReference type="ARBA" id="ARBA00013242"/>
    </source>
</evidence>
<gene>
    <name evidence="11" type="ORF">Nepgr_012826</name>
</gene>
<comment type="subcellular location">
    <subcellularLocation>
        <location evidence="1">Endomembrane system</location>
        <topology evidence="1">Multi-pass membrane protein</topology>
    </subcellularLocation>
</comment>
<evidence type="ECO:0000256" key="8">
    <source>
        <dbReference type="ARBA" id="ARBA00023065"/>
    </source>
</evidence>
<keyword evidence="5" id="KW-0460">Magnesium</keyword>
<evidence type="ECO:0000256" key="9">
    <source>
        <dbReference type="ARBA" id="ARBA00023136"/>
    </source>
</evidence>
<accession>A0AAD3SGF8</accession>
<protein>
    <recommendedName>
        <fullName evidence="2">H(+)-exporting diphosphatase</fullName>
        <ecNumber evidence="2">7.1.3.1</ecNumber>
    </recommendedName>
</protein>
<organism evidence="11 12">
    <name type="scientific">Nepenthes gracilis</name>
    <name type="common">Slender pitcher plant</name>
    <dbReference type="NCBI Taxonomy" id="150966"/>
    <lineage>
        <taxon>Eukaryota</taxon>
        <taxon>Viridiplantae</taxon>
        <taxon>Streptophyta</taxon>
        <taxon>Embryophyta</taxon>
        <taxon>Tracheophyta</taxon>
        <taxon>Spermatophyta</taxon>
        <taxon>Magnoliopsida</taxon>
        <taxon>eudicotyledons</taxon>
        <taxon>Gunneridae</taxon>
        <taxon>Pentapetalae</taxon>
        <taxon>Caryophyllales</taxon>
        <taxon>Nepenthaceae</taxon>
        <taxon>Nepenthes</taxon>
    </lineage>
</organism>
<evidence type="ECO:0000256" key="5">
    <source>
        <dbReference type="ARBA" id="ARBA00022842"/>
    </source>
</evidence>
<dbReference type="GO" id="GO:0012505">
    <property type="term" value="C:endomembrane system"/>
    <property type="evidence" value="ECO:0007669"/>
    <property type="project" value="UniProtKB-SubCell"/>
</dbReference>
<evidence type="ECO:0000256" key="6">
    <source>
        <dbReference type="ARBA" id="ARBA00022967"/>
    </source>
</evidence>
<proteinExistence type="predicted"/>
<dbReference type="PANTHER" id="PTHR31998">
    <property type="entry name" value="K(+)-INSENSITIVE PYROPHOSPHATE-ENERGIZED PROTON PUMP"/>
    <property type="match status" value="1"/>
</dbReference>
<keyword evidence="8" id="KW-0406">Ion transport</keyword>
<comment type="caution">
    <text evidence="11">The sequence shown here is derived from an EMBL/GenBank/DDBJ whole genome shotgun (WGS) entry which is preliminary data.</text>
</comment>
<evidence type="ECO:0000256" key="4">
    <source>
        <dbReference type="ARBA" id="ARBA00022692"/>
    </source>
</evidence>
<keyword evidence="9 10" id="KW-0472">Membrane</keyword>
<dbReference type="EMBL" id="BSYO01000010">
    <property type="protein sequence ID" value="GMH10985.1"/>
    <property type="molecule type" value="Genomic_DNA"/>
</dbReference>
<dbReference type="Pfam" id="PF03030">
    <property type="entry name" value="H_PPase"/>
    <property type="match status" value="1"/>
</dbReference>
<reference evidence="11" key="1">
    <citation type="submission" date="2023-05" db="EMBL/GenBank/DDBJ databases">
        <title>Nepenthes gracilis genome sequencing.</title>
        <authorList>
            <person name="Fukushima K."/>
        </authorList>
    </citation>
    <scope>NUCLEOTIDE SEQUENCE</scope>
    <source>
        <strain evidence="11">SING2019-196</strain>
    </source>
</reference>
<evidence type="ECO:0000256" key="7">
    <source>
        <dbReference type="ARBA" id="ARBA00022989"/>
    </source>
</evidence>
<keyword evidence="12" id="KW-1185">Reference proteome</keyword>
<evidence type="ECO:0000313" key="12">
    <source>
        <dbReference type="Proteomes" id="UP001279734"/>
    </source>
</evidence>
<keyword evidence="6" id="KW-1278">Translocase</keyword>
<dbReference type="AlphaFoldDB" id="A0AAD3SGF8"/>
<evidence type="ECO:0000256" key="10">
    <source>
        <dbReference type="SAM" id="Phobius"/>
    </source>
</evidence>
<evidence type="ECO:0000256" key="3">
    <source>
        <dbReference type="ARBA" id="ARBA00022448"/>
    </source>
</evidence>
<sequence length="162" mass="17000">MESFSTSSQPCAYDKILMCKPNLAMASFSTISFLVDAITSMVSGFLGKKIATYANVRNIPEAKGGLGGLFESIAGYGLGGSSMTLFGRVGGGLYTKVADVGADFVGKVKRNIPEDDFRNPVVTVDNVGNITSTGSDLFGNIPSHSVLPLLLLQSHPLVSTMI</sequence>
<keyword evidence="4 10" id="KW-0812">Transmembrane</keyword>
<name>A0AAD3SGF8_NEPGR</name>
<dbReference type="InterPro" id="IPR004131">
    <property type="entry name" value="PPase-energised_H-pump"/>
</dbReference>
<dbReference type="GO" id="GO:0016020">
    <property type="term" value="C:membrane"/>
    <property type="evidence" value="ECO:0007669"/>
    <property type="project" value="InterPro"/>
</dbReference>